<dbReference type="Proteomes" id="UP000039021">
    <property type="component" value="Unassembled WGS sequence"/>
</dbReference>
<reference evidence="3 4" key="2">
    <citation type="submission" date="2015-03" db="EMBL/GenBank/DDBJ databases">
        <authorList>
            <consortium name="Pathogen Informatics"/>
        </authorList>
    </citation>
    <scope>NUCLEOTIDE SEQUENCE [LARGE SCALE GENOMIC DNA]</scope>
    <source>
        <strain evidence="1 4">C09601061</strain>
        <strain evidence="3">N09902308</strain>
    </source>
</reference>
<evidence type="ECO:0000313" key="3">
    <source>
        <dbReference type="Proteomes" id="UP000039021"/>
    </source>
</evidence>
<evidence type="ECO:0000313" key="1">
    <source>
        <dbReference type="EMBL" id="CFR72386.1"/>
    </source>
</evidence>
<name>A0A654TYC7_MYCTX</name>
<organism evidence="1 4">
    <name type="scientific">Mycobacterium tuberculosis</name>
    <dbReference type="NCBI Taxonomy" id="1773"/>
    <lineage>
        <taxon>Bacteria</taxon>
        <taxon>Bacillati</taxon>
        <taxon>Actinomycetota</taxon>
        <taxon>Actinomycetes</taxon>
        <taxon>Mycobacteriales</taxon>
        <taxon>Mycobacteriaceae</taxon>
        <taxon>Mycobacterium</taxon>
        <taxon>Mycobacterium tuberculosis complex</taxon>
    </lineage>
</organism>
<protein>
    <submittedName>
        <fullName evidence="1">Uncharacterized protein</fullName>
    </submittedName>
</protein>
<evidence type="ECO:0000313" key="2">
    <source>
        <dbReference type="EMBL" id="COX97163.1"/>
    </source>
</evidence>
<dbReference type="AlphaFoldDB" id="A0A654TYC7"/>
<evidence type="ECO:0000313" key="4">
    <source>
        <dbReference type="Proteomes" id="UP000046680"/>
    </source>
</evidence>
<proteinExistence type="predicted"/>
<dbReference type="EMBL" id="CGCX01000306">
    <property type="protein sequence ID" value="CFR72386.1"/>
    <property type="molecule type" value="Genomic_DNA"/>
</dbReference>
<dbReference type="Proteomes" id="UP000046680">
    <property type="component" value="Unassembled WGS sequence"/>
</dbReference>
<sequence length="50" mass="5435">MALVMVSSSSRVAGLILWTRRAVDAPEMRQGLESIRSSAKAVCMIARSKL</sequence>
<reference evidence="2" key="1">
    <citation type="submission" date="2015-03" db="EMBL/GenBank/DDBJ databases">
        <authorList>
            <consortium name="Pathogen Informatics"/>
            <person name="Murphy D."/>
        </authorList>
    </citation>
    <scope>NUCLEOTIDE SEQUENCE</scope>
    <source>
        <strain evidence="2">N09902308</strain>
    </source>
</reference>
<gene>
    <name evidence="1" type="ORF">ERS007657_01098</name>
    <name evidence="2" type="ORF">ERS007739_01951</name>
</gene>
<dbReference type="EMBL" id="CSBK01000828">
    <property type="protein sequence ID" value="COX97163.1"/>
    <property type="molecule type" value="Genomic_DNA"/>
</dbReference>
<accession>A0A654TYC7</accession>